<protein>
    <submittedName>
        <fullName evidence="2">Uncharacterized protein</fullName>
    </submittedName>
</protein>
<keyword evidence="3" id="KW-1185">Reference proteome</keyword>
<proteinExistence type="predicted"/>
<evidence type="ECO:0000313" key="3">
    <source>
        <dbReference type="Proteomes" id="UP001189429"/>
    </source>
</evidence>
<dbReference type="EMBL" id="CAUYUJ010019577">
    <property type="protein sequence ID" value="CAK0892186.1"/>
    <property type="molecule type" value="Genomic_DNA"/>
</dbReference>
<evidence type="ECO:0000256" key="1">
    <source>
        <dbReference type="SAM" id="MobiDB-lite"/>
    </source>
</evidence>
<feature type="region of interest" description="Disordered" evidence="1">
    <location>
        <begin position="1"/>
        <end position="84"/>
    </location>
</feature>
<feature type="compositionally biased region" description="Basic and acidic residues" evidence="1">
    <location>
        <begin position="102"/>
        <end position="114"/>
    </location>
</feature>
<organism evidence="2 3">
    <name type="scientific">Prorocentrum cordatum</name>
    <dbReference type="NCBI Taxonomy" id="2364126"/>
    <lineage>
        <taxon>Eukaryota</taxon>
        <taxon>Sar</taxon>
        <taxon>Alveolata</taxon>
        <taxon>Dinophyceae</taxon>
        <taxon>Prorocentrales</taxon>
        <taxon>Prorocentraceae</taxon>
        <taxon>Prorocentrum</taxon>
    </lineage>
</organism>
<comment type="caution">
    <text evidence="2">The sequence shown here is derived from an EMBL/GenBank/DDBJ whole genome shotgun (WGS) entry which is preliminary data.</text>
</comment>
<name>A0ABN9X3D9_9DINO</name>
<feature type="non-terminal residue" evidence="2">
    <location>
        <position position="114"/>
    </location>
</feature>
<gene>
    <name evidence="2" type="ORF">PCOR1329_LOCUS71913</name>
</gene>
<accession>A0ABN9X3D9</accession>
<sequence length="114" mass="12179">MGARARRIAEWWKDSPSPEIPEDTGAQEAAPAPLPEQRRSEQRLPHPSGPSLAVPALLAEGELDDSWEAASGHAPARMPPLATPRQASVLDAGLEAWGSGEPPERATRHRAEPA</sequence>
<feature type="region of interest" description="Disordered" evidence="1">
    <location>
        <begin position="95"/>
        <end position="114"/>
    </location>
</feature>
<reference evidence="2" key="1">
    <citation type="submission" date="2023-10" db="EMBL/GenBank/DDBJ databases">
        <authorList>
            <person name="Chen Y."/>
            <person name="Shah S."/>
            <person name="Dougan E. K."/>
            <person name="Thang M."/>
            <person name="Chan C."/>
        </authorList>
    </citation>
    <scope>NUCLEOTIDE SEQUENCE [LARGE SCALE GENOMIC DNA]</scope>
</reference>
<dbReference type="Proteomes" id="UP001189429">
    <property type="component" value="Unassembled WGS sequence"/>
</dbReference>
<evidence type="ECO:0000313" key="2">
    <source>
        <dbReference type="EMBL" id="CAK0892186.1"/>
    </source>
</evidence>